<dbReference type="Pfam" id="PF12802">
    <property type="entry name" value="MarR_2"/>
    <property type="match status" value="1"/>
</dbReference>
<dbReference type="PRINTS" id="PR00598">
    <property type="entry name" value="HTHMARR"/>
</dbReference>
<dbReference type="PANTHER" id="PTHR42756">
    <property type="entry name" value="TRANSCRIPTIONAL REGULATOR, MARR"/>
    <property type="match status" value="1"/>
</dbReference>
<dbReference type="Gene3D" id="1.10.10.10">
    <property type="entry name" value="Winged helix-like DNA-binding domain superfamily/Winged helix DNA-binding domain"/>
    <property type="match status" value="1"/>
</dbReference>
<dbReference type="InterPro" id="IPR036390">
    <property type="entry name" value="WH_DNA-bd_sf"/>
</dbReference>
<keyword evidence="3" id="KW-0804">Transcription</keyword>
<dbReference type="PROSITE" id="PS50995">
    <property type="entry name" value="HTH_MARR_2"/>
    <property type="match status" value="1"/>
</dbReference>
<accession>A0ABY4YQK8</accession>
<evidence type="ECO:0000256" key="1">
    <source>
        <dbReference type="ARBA" id="ARBA00023015"/>
    </source>
</evidence>
<evidence type="ECO:0000256" key="3">
    <source>
        <dbReference type="ARBA" id="ARBA00023163"/>
    </source>
</evidence>
<keyword evidence="1" id="KW-0805">Transcription regulation</keyword>
<dbReference type="SMART" id="SM00347">
    <property type="entry name" value="HTH_MARR"/>
    <property type="match status" value="1"/>
</dbReference>
<dbReference type="RefSeq" id="WP_252591972.1">
    <property type="nucleotide sequence ID" value="NZ_CP099489.1"/>
</dbReference>
<protein>
    <submittedName>
        <fullName evidence="5">MarR family transcriptional regulator</fullName>
    </submittedName>
</protein>
<dbReference type="PANTHER" id="PTHR42756:SF1">
    <property type="entry name" value="TRANSCRIPTIONAL REPRESSOR OF EMRAB OPERON"/>
    <property type="match status" value="1"/>
</dbReference>
<name>A0ABY4YQK8_9MICO</name>
<evidence type="ECO:0000259" key="4">
    <source>
        <dbReference type="PROSITE" id="PS50995"/>
    </source>
</evidence>
<dbReference type="InterPro" id="IPR000835">
    <property type="entry name" value="HTH_MarR-typ"/>
</dbReference>
<sequence length="146" mass="16177">MTDRRDLLGQLLTFTKELRRNEDQAAAAQGVSMWQYAVLSVAAARAGLNQAEAAAMLGYSRNRIIADIDTLQEKGLLTRERAADRRANTLLITPAGLRVMRTIRADIHRGEDEILAGLTQAERDELDRLAGRISTLMTERRQASAS</sequence>
<keyword evidence="2" id="KW-0238">DNA-binding</keyword>
<keyword evidence="6" id="KW-1185">Reference proteome</keyword>
<evidence type="ECO:0000256" key="2">
    <source>
        <dbReference type="ARBA" id="ARBA00023125"/>
    </source>
</evidence>
<gene>
    <name evidence="5" type="ORF">NF556_15730</name>
</gene>
<proteinExistence type="predicted"/>
<dbReference type="SUPFAM" id="SSF46785">
    <property type="entry name" value="Winged helix' DNA-binding domain"/>
    <property type="match status" value="1"/>
</dbReference>
<dbReference type="EMBL" id="CP099489">
    <property type="protein sequence ID" value="USQ79057.1"/>
    <property type="molecule type" value="Genomic_DNA"/>
</dbReference>
<feature type="domain" description="HTH marR-type" evidence="4">
    <location>
        <begin position="4"/>
        <end position="135"/>
    </location>
</feature>
<reference evidence="5" key="1">
    <citation type="submission" date="2022-06" db="EMBL/GenBank/DDBJ databases">
        <title>Ornithinimicrobium HY1793.</title>
        <authorList>
            <person name="Huang Y."/>
        </authorList>
    </citation>
    <scope>NUCLEOTIDE SEQUENCE</scope>
    <source>
        <strain evidence="5">HY1793</strain>
    </source>
</reference>
<dbReference type="Proteomes" id="UP001056455">
    <property type="component" value="Chromosome"/>
</dbReference>
<evidence type="ECO:0000313" key="6">
    <source>
        <dbReference type="Proteomes" id="UP001056455"/>
    </source>
</evidence>
<organism evidence="5 6">
    <name type="scientific">Ornithinimicrobium faecis</name>
    <dbReference type="NCBI Taxonomy" id="2934158"/>
    <lineage>
        <taxon>Bacteria</taxon>
        <taxon>Bacillati</taxon>
        <taxon>Actinomycetota</taxon>
        <taxon>Actinomycetes</taxon>
        <taxon>Micrococcales</taxon>
        <taxon>Ornithinimicrobiaceae</taxon>
        <taxon>Ornithinimicrobium</taxon>
    </lineage>
</organism>
<dbReference type="InterPro" id="IPR036388">
    <property type="entry name" value="WH-like_DNA-bd_sf"/>
</dbReference>
<evidence type="ECO:0000313" key="5">
    <source>
        <dbReference type="EMBL" id="USQ79057.1"/>
    </source>
</evidence>